<dbReference type="Proteomes" id="UP001066276">
    <property type="component" value="Chromosome 5"/>
</dbReference>
<evidence type="ECO:0000313" key="2">
    <source>
        <dbReference type="EMBL" id="KAJ1158890.1"/>
    </source>
</evidence>
<name>A0AAV7S585_PLEWA</name>
<protein>
    <submittedName>
        <fullName evidence="2">Uncharacterized protein</fullName>
    </submittedName>
</protein>
<accession>A0AAV7S585</accession>
<gene>
    <name evidence="2" type="ORF">NDU88_011562</name>
</gene>
<keyword evidence="3" id="KW-1185">Reference proteome</keyword>
<evidence type="ECO:0000313" key="3">
    <source>
        <dbReference type="Proteomes" id="UP001066276"/>
    </source>
</evidence>
<feature type="compositionally biased region" description="Gly residues" evidence="1">
    <location>
        <begin position="43"/>
        <end position="54"/>
    </location>
</feature>
<evidence type="ECO:0000256" key="1">
    <source>
        <dbReference type="SAM" id="MobiDB-lite"/>
    </source>
</evidence>
<reference evidence="2" key="1">
    <citation type="journal article" date="2022" name="bioRxiv">
        <title>Sequencing and chromosome-scale assembly of the giantPleurodeles waltlgenome.</title>
        <authorList>
            <person name="Brown T."/>
            <person name="Elewa A."/>
            <person name="Iarovenko S."/>
            <person name="Subramanian E."/>
            <person name="Araus A.J."/>
            <person name="Petzold A."/>
            <person name="Susuki M."/>
            <person name="Suzuki K.-i.T."/>
            <person name="Hayashi T."/>
            <person name="Toyoda A."/>
            <person name="Oliveira C."/>
            <person name="Osipova E."/>
            <person name="Leigh N.D."/>
            <person name="Simon A."/>
            <person name="Yun M.H."/>
        </authorList>
    </citation>
    <scope>NUCLEOTIDE SEQUENCE</scope>
    <source>
        <strain evidence="2">20211129_DDA</strain>
        <tissue evidence="2">Liver</tissue>
    </source>
</reference>
<feature type="region of interest" description="Disordered" evidence="1">
    <location>
        <begin position="1"/>
        <end position="94"/>
    </location>
</feature>
<comment type="caution">
    <text evidence="2">The sequence shown here is derived from an EMBL/GenBank/DDBJ whole genome shotgun (WGS) entry which is preliminary data.</text>
</comment>
<sequence>MQVMPHAGRKIAVEFACPDSTNKPWHRQKLRLEENGAAENQQGPGGLNQGGGAREGPQIHRKPTETQASCTGVPQDGDTDGANRAHAALRKGVQRRRRVTQGVVRRRKECWGLELHNA</sequence>
<organism evidence="2 3">
    <name type="scientific">Pleurodeles waltl</name>
    <name type="common">Iberian ribbed newt</name>
    <dbReference type="NCBI Taxonomy" id="8319"/>
    <lineage>
        <taxon>Eukaryota</taxon>
        <taxon>Metazoa</taxon>
        <taxon>Chordata</taxon>
        <taxon>Craniata</taxon>
        <taxon>Vertebrata</taxon>
        <taxon>Euteleostomi</taxon>
        <taxon>Amphibia</taxon>
        <taxon>Batrachia</taxon>
        <taxon>Caudata</taxon>
        <taxon>Salamandroidea</taxon>
        <taxon>Salamandridae</taxon>
        <taxon>Pleurodelinae</taxon>
        <taxon>Pleurodeles</taxon>
    </lineage>
</organism>
<dbReference type="AlphaFoldDB" id="A0AAV7S585"/>
<dbReference type="EMBL" id="JANPWB010000009">
    <property type="protein sequence ID" value="KAJ1158890.1"/>
    <property type="molecule type" value="Genomic_DNA"/>
</dbReference>
<proteinExistence type="predicted"/>